<evidence type="ECO:0000256" key="3">
    <source>
        <dbReference type="SAM" id="SignalP"/>
    </source>
</evidence>
<comment type="caution">
    <text evidence="4">The sequence shown here is derived from an EMBL/GenBank/DDBJ whole genome shotgun (WGS) entry which is preliminary data.</text>
</comment>
<sequence>MRKIRRSDRLIVATVLGLVGTGLASLPASAATGGSLADTGSSVQWWLIIAIAVLVIGGGLYAYSRWSSKKGSGTGADSGAGTSGE</sequence>
<dbReference type="AlphaFoldDB" id="A0A6L9S5R1"/>
<feature type="compositionally biased region" description="Gly residues" evidence="1">
    <location>
        <begin position="72"/>
        <end position="85"/>
    </location>
</feature>
<keyword evidence="3" id="KW-0732">Signal</keyword>
<keyword evidence="2" id="KW-0812">Transmembrane</keyword>
<protein>
    <submittedName>
        <fullName evidence="4">LPXTG cell wall anchor domain-containing protein</fullName>
    </submittedName>
</protein>
<keyword evidence="2" id="KW-1133">Transmembrane helix</keyword>
<dbReference type="RefSeq" id="WP_163733156.1">
    <property type="nucleotide sequence ID" value="NZ_JAAGOA010000002.1"/>
</dbReference>
<evidence type="ECO:0000256" key="2">
    <source>
        <dbReference type="SAM" id="Phobius"/>
    </source>
</evidence>
<gene>
    <name evidence="4" type="ORF">G1H10_04435</name>
</gene>
<feature type="region of interest" description="Disordered" evidence="1">
    <location>
        <begin position="65"/>
        <end position="85"/>
    </location>
</feature>
<proteinExistence type="predicted"/>
<name>A0A6L9S5R1_9ACTN</name>
<evidence type="ECO:0000313" key="4">
    <source>
        <dbReference type="EMBL" id="NED99409.1"/>
    </source>
</evidence>
<feature type="signal peptide" evidence="3">
    <location>
        <begin position="1"/>
        <end position="30"/>
    </location>
</feature>
<dbReference type="Proteomes" id="UP000475214">
    <property type="component" value="Unassembled WGS sequence"/>
</dbReference>
<accession>A0A6L9S5R1</accession>
<feature type="chain" id="PRO_5026722736" evidence="3">
    <location>
        <begin position="31"/>
        <end position="85"/>
    </location>
</feature>
<reference evidence="4 5" key="1">
    <citation type="submission" date="2020-02" db="EMBL/GenBank/DDBJ databases">
        <authorList>
            <person name="Li X.-J."/>
            <person name="Han X.-M."/>
        </authorList>
    </citation>
    <scope>NUCLEOTIDE SEQUENCE [LARGE SCALE GENOMIC DNA]</scope>
    <source>
        <strain evidence="4 5">CCTCC AB 2017055</strain>
    </source>
</reference>
<dbReference type="EMBL" id="JAAGOA010000002">
    <property type="protein sequence ID" value="NED99409.1"/>
    <property type="molecule type" value="Genomic_DNA"/>
</dbReference>
<dbReference type="NCBIfam" id="TIGR01167">
    <property type="entry name" value="LPXTG_anchor"/>
    <property type="match status" value="1"/>
</dbReference>
<organism evidence="4 5">
    <name type="scientific">Phytoactinopolyspora halotolerans</name>
    <dbReference type="NCBI Taxonomy" id="1981512"/>
    <lineage>
        <taxon>Bacteria</taxon>
        <taxon>Bacillati</taxon>
        <taxon>Actinomycetota</taxon>
        <taxon>Actinomycetes</taxon>
        <taxon>Jiangellales</taxon>
        <taxon>Jiangellaceae</taxon>
        <taxon>Phytoactinopolyspora</taxon>
    </lineage>
</organism>
<keyword evidence="5" id="KW-1185">Reference proteome</keyword>
<keyword evidence="2" id="KW-0472">Membrane</keyword>
<evidence type="ECO:0000313" key="5">
    <source>
        <dbReference type="Proteomes" id="UP000475214"/>
    </source>
</evidence>
<evidence type="ECO:0000256" key="1">
    <source>
        <dbReference type="SAM" id="MobiDB-lite"/>
    </source>
</evidence>
<feature type="transmembrane region" description="Helical" evidence="2">
    <location>
        <begin position="43"/>
        <end position="63"/>
    </location>
</feature>